<dbReference type="RefSeq" id="WP_124869836.1">
    <property type="nucleotide sequence ID" value="NZ_RQZF01000004.1"/>
</dbReference>
<dbReference type="InterPro" id="IPR004027">
    <property type="entry name" value="SEC_C_motif"/>
</dbReference>
<feature type="domain" description="YchJ-like middle NTF2-like" evidence="1">
    <location>
        <begin position="115"/>
        <end position="155"/>
    </location>
</feature>
<dbReference type="AlphaFoldDB" id="A0A3P1SEK1"/>
<proteinExistence type="predicted"/>
<evidence type="ECO:0000259" key="1">
    <source>
        <dbReference type="Pfam" id="PF17775"/>
    </source>
</evidence>
<dbReference type="InterPro" id="IPR048469">
    <property type="entry name" value="YchJ-like_M"/>
</dbReference>
<dbReference type="Gene3D" id="3.10.450.50">
    <property type="match status" value="1"/>
</dbReference>
<evidence type="ECO:0000313" key="2">
    <source>
        <dbReference type="EMBL" id="RRC95340.1"/>
    </source>
</evidence>
<evidence type="ECO:0000313" key="3">
    <source>
        <dbReference type="Proteomes" id="UP000280444"/>
    </source>
</evidence>
<feature type="domain" description="YchJ-like middle NTF2-like" evidence="1">
    <location>
        <begin position="40"/>
        <end position="91"/>
    </location>
</feature>
<name>A0A3P1SEK1_9ACTO</name>
<dbReference type="OrthoDB" id="21421at2"/>
<dbReference type="InterPro" id="IPR032710">
    <property type="entry name" value="NTF2-like_dom_sf"/>
</dbReference>
<sequence length="158" mass="17210">MAIFSSSNARSSATAPCPCLSGHTLAQCCLPYLEGAPAPTPEVLMRSRYTAFVFGDEDHLFRTWHPRTRPRPPLYDPSIRWRGLEVVRAGVAEDGARDNKEVHGEGGAATSTGAAAPIGVVEFRAHWSDASGRSGVMHEVSRFEKRGGRWVYVDGNVK</sequence>
<dbReference type="SUPFAM" id="SSF54427">
    <property type="entry name" value="NTF2-like"/>
    <property type="match status" value="1"/>
</dbReference>
<dbReference type="EMBL" id="RQZF01000004">
    <property type="protein sequence ID" value="RRC95340.1"/>
    <property type="molecule type" value="Genomic_DNA"/>
</dbReference>
<dbReference type="Proteomes" id="UP000280444">
    <property type="component" value="Unassembled WGS sequence"/>
</dbReference>
<gene>
    <name evidence="2" type="ORF">EII11_05530</name>
</gene>
<dbReference type="Pfam" id="PF02810">
    <property type="entry name" value="SEC-C"/>
    <property type="match status" value="1"/>
</dbReference>
<accession>A0A3P1SEK1</accession>
<protein>
    <submittedName>
        <fullName evidence="2">SecC motif protein</fullName>
    </submittedName>
</protein>
<reference evidence="2 3" key="1">
    <citation type="submission" date="2018-11" db="EMBL/GenBank/DDBJ databases">
        <title>Genomes From Bacteria Associated with the Canine Oral Cavity: a Test Case for Automated Genome-Based Taxonomic Assignment.</title>
        <authorList>
            <person name="Coil D.A."/>
            <person name="Jospin G."/>
            <person name="Darling A.E."/>
            <person name="Wallis C."/>
            <person name="Davis I.J."/>
            <person name="Harris S."/>
            <person name="Eisen J.A."/>
            <person name="Holcombe L.J."/>
            <person name="O'Flynn C."/>
        </authorList>
    </citation>
    <scope>NUCLEOTIDE SEQUENCE [LARGE SCALE GENOMIC DNA]</scope>
    <source>
        <strain evidence="2 3">OH770</strain>
    </source>
</reference>
<comment type="caution">
    <text evidence="2">The sequence shown here is derived from an EMBL/GenBank/DDBJ whole genome shotgun (WGS) entry which is preliminary data.</text>
</comment>
<dbReference type="Pfam" id="PF17775">
    <property type="entry name" value="YchJ_M-like"/>
    <property type="match status" value="2"/>
</dbReference>
<organism evidence="2 3">
    <name type="scientific">Schaalia canis</name>
    <dbReference type="NCBI Taxonomy" id="100469"/>
    <lineage>
        <taxon>Bacteria</taxon>
        <taxon>Bacillati</taxon>
        <taxon>Actinomycetota</taxon>
        <taxon>Actinomycetes</taxon>
        <taxon>Actinomycetales</taxon>
        <taxon>Actinomycetaceae</taxon>
        <taxon>Schaalia</taxon>
    </lineage>
</organism>
<keyword evidence="3" id="KW-1185">Reference proteome</keyword>